<sequence>GRGGGGPMESAAKGGYVLASLAEVVERVLGFLPTKALLRAACVCRLWRECARRTLRTRQRIAWVSALEPSPAENHALVRALARELEKVQVLPQTVLYIADAGTFSGYEECHEQKKARKRNSKETALALEKLLPKRCQILGLVTPGIVVTPMGSSSNQPQEIEESEAGFALLFPKIDGVKIHTFHFSKDVKNRVFDESKFAEAGLKNNPDLRVVLLFGYNSWKTGATRFLHQIVNPLNEKSIILAGGQVESFTSLTSE</sequence>
<dbReference type="PANTHER" id="PTHR14939:SF5">
    <property type="entry name" value="F-BOX ONLY PROTEIN 22"/>
    <property type="match status" value="1"/>
</dbReference>
<dbReference type="AlphaFoldDB" id="A0A7K7YRN0"/>
<comment type="caution">
    <text evidence="2">The sequence shown here is derived from an EMBL/GenBank/DDBJ whole genome shotgun (WGS) entry which is preliminary data.</text>
</comment>
<evidence type="ECO:0000313" key="3">
    <source>
        <dbReference type="Proteomes" id="UP000558509"/>
    </source>
</evidence>
<dbReference type="GO" id="GO:0032436">
    <property type="term" value="P:positive regulation of proteasomal ubiquitin-dependent protein catabolic process"/>
    <property type="evidence" value="ECO:0007669"/>
    <property type="project" value="TreeGrafter"/>
</dbReference>
<gene>
    <name evidence="2" type="primary">Fbxo22</name>
    <name evidence="2" type="ORF">THRLUD_R14090</name>
</gene>
<dbReference type="Proteomes" id="UP000558509">
    <property type="component" value="Unassembled WGS sequence"/>
</dbReference>
<feature type="domain" description="F-box" evidence="1">
    <location>
        <begin position="23"/>
        <end position="55"/>
    </location>
</feature>
<dbReference type="Gene3D" id="1.20.1280.50">
    <property type="match status" value="1"/>
</dbReference>
<accession>A0A7K7YRN0</accession>
<dbReference type="InterPro" id="IPR001810">
    <property type="entry name" value="F-box_dom"/>
</dbReference>
<organism evidence="2 3">
    <name type="scientific">Thryothorus ludovicianus</name>
    <name type="common">Carolina wren</name>
    <name type="synonym">Sylvia ludoviciana</name>
    <dbReference type="NCBI Taxonomy" id="74200"/>
    <lineage>
        <taxon>Eukaryota</taxon>
        <taxon>Metazoa</taxon>
        <taxon>Chordata</taxon>
        <taxon>Craniata</taxon>
        <taxon>Vertebrata</taxon>
        <taxon>Euteleostomi</taxon>
        <taxon>Archelosauria</taxon>
        <taxon>Archosauria</taxon>
        <taxon>Dinosauria</taxon>
        <taxon>Saurischia</taxon>
        <taxon>Theropoda</taxon>
        <taxon>Coelurosauria</taxon>
        <taxon>Aves</taxon>
        <taxon>Neognathae</taxon>
        <taxon>Neoaves</taxon>
        <taxon>Telluraves</taxon>
        <taxon>Australaves</taxon>
        <taxon>Passeriformes</taxon>
        <taxon>Certhiidae</taxon>
        <taxon>Troglodytinae</taxon>
        <taxon>Thryothorus</taxon>
    </lineage>
</organism>
<evidence type="ECO:0000313" key="2">
    <source>
        <dbReference type="EMBL" id="NXA80561.1"/>
    </source>
</evidence>
<dbReference type="PANTHER" id="PTHR14939">
    <property type="entry name" value="F-BOX ONLY PROTEIN 22"/>
    <property type="match status" value="1"/>
</dbReference>
<keyword evidence="3" id="KW-1185">Reference proteome</keyword>
<feature type="non-terminal residue" evidence="2">
    <location>
        <position position="257"/>
    </location>
</feature>
<dbReference type="SUPFAM" id="SSF81383">
    <property type="entry name" value="F-box domain"/>
    <property type="match status" value="1"/>
</dbReference>
<dbReference type="EMBL" id="VZTB01012884">
    <property type="protein sequence ID" value="NXA80561.1"/>
    <property type="molecule type" value="Genomic_DNA"/>
</dbReference>
<dbReference type="GO" id="GO:0000209">
    <property type="term" value="P:protein polyubiquitination"/>
    <property type="evidence" value="ECO:0007669"/>
    <property type="project" value="TreeGrafter"/>
</dbReference>
<dbReference type="GO" id="GO:0048742">
    <property type="term" value="P:regulation of skeletal muscle fiber development"/>
    <property type="evidence" value="ECO:0007669"/>
    <property type="project" value="TreeGrafter"/>
</dbReference>
<feature type="non-terminal residue" evidence="2">
    <location>
        <position position="1"/>
    </location>
</feature>
<protein>
    <submittedName>
        <fullName evidence="2">FBX22 protein</fullName>
    </submittedName>
</protein>
<reference evidence="2 3" key="1">
    <citation type="submission" date="2019-09" db="EMBL/GenBank/DDBJ databases">
        <title>Bird 10,000 Genomes (B10K) Project - Family phase.</title>
        <authorList>
            <person name="Zhang G."/>
        </authorList>
    </citation>
    <scope>NUCLEOTIDE SEQUENCE [LARGE SCALE GENOMIC DNA]</scope>
    <source>
        <strain evidence="2">B10K-DU-001-68</strain>
        <tissue evidence="2">Muscle</tissue>
    </source>
</reference>
<dbReference type="Pfam" id="PF12937">
    <property type="entry name" value="F-box-like"/>
    <property type="match status" value="1"/>
</dbReference>
<name>A0A7K7YRN0_THRLU</name>
<proteinExistence type="predicted"/>
<dbReference type="InterPro" id="IPR036047">
    <property type="entry name" value="F-box-like_dom_sf"/>
</dbReference>
<evidence type="ECO:0000259" key="1">
    <source>
        <dbReference type="Pfam" id="PF12937"/>
    </source>
</evidence>
<dbReference type="CDD" id="cd22097">
    <property type="entry name" value="F-box_FBXO22"/>
    <property type="match status" value="1"/>
</dbReference>